<accession>A0ACC0UUP2</accession>
<dbReference type="Proteomes" id="UP001163324">
    <property type="component" value="Chromosome 7"/>
</dbReference>
<reference evidence="1" key="1">
    <citation type="submission" date="2022-10" db="EMBL/GenBank/DDBJ databases">
        <title>Complete Genome of Trichothecium roseum strain YXFP-22015, a Plant Pathogen Isolated from Citrus.</title>
        <authorList>
            <person name="Wang Y."/>
            <person name="Zhu L."/>
        </authorList>
    </citation>
    <scope>NUCLEOTIDE SEQUENCE</scope>
    <source>
        <strain evidence="1">YXFP-22015</strain>
    </source>
</reference>
<name>A0ACC0UUP2_9HYPO</name>
<gene>
    <name evidence="1" type="ORF">N3K66_007677</name>
</gene>
<keyword evidence="2" id="KW-1185">Reference proteome</keyword>
<evidence type="ECO:0000313" key="2">
    <source>
        <dbReference type="Proteomes" id="UP001163324"/>
    </source>
</evidence>
<organism evidence="1 2">
    <name type="scientific">Trichothecium roseum</name>
    <dbReference type="NCBI Taxonomy" id="47278"/>
    <lineage>
        <taxon>Eukaryota</taxon>
        <taxon>Fungi</taxon>
        <taxon>Dikarya</taxon>
        <taxon>Ascomycota</taxon>
        <taxon>Pezizomycotina</taxon>
        <taxon>Sordariomycetes</taxon>
        <taxon>Hypocreomycetidae</taxon>
        <taxon>Hypocreales</taxon>
        <taxon>Hypocreales incertae sedis</taxon>
        <taxon>Trichothecium</taxon>
    </lineage>
</organism>
<sequence>MAPTPENQFSAPGSVSYDSNDVTVGDGTWDFTKNNFLLPPLEGLPFEATRYNGMGNRFSTLTQYHKMILAHGILAVAAFLFLIPAAVFTARFYAGRPGFAVRYHARIQIFAAMLVVIVFVLGNLAVGPKRALSNPHHGIGVAILVLVLLQLVGGYAVRKIRKINSLPITLHQWFGRATALLGIVQIPLGLTLYGSPKYTFVLYAVWMGFLVLFYFILNFRAGSRRSLIIKDIPQSEAGQTRVTDSEYFASSHPDEHNKWKWLGPLAAGAGIWALMRGRKKDKEKDSRGSRSRSPSPSWVSGSRGPSDMRSHGPGTSYFTEEGKYSDAPGKKSGGGFMKSLGAAAAIIGTGKLFSGWGKKRGNNHDEEYSAVSTNTPRRNRPGRSVATETDLGTEYTDYTDDYTRTSLLPPGESTAMAGARSAADSRLGSQRPSAPAPSRARGPGRRRSFEDSEYSSYVSPSRRAPLSEPRASEGGGLGKGLLGALGLGWFGRKMADRKAKKEEEKLRDEEDMRSGISGSHVTGDTWASSAPPSSAPRRGPVRRNTGWAPTMTETEMTESSIEERPTTGYTAGPNGGRAPAPAPGGGHSRPRSKSNAKAHSRSRSRSRSHAAPVSIPSMPSEPSDMDDSYLSSEPPQRRDSSRRRRDGDIAAAEAAARARSVAAETEVGRDRGASPYSIKLKAHDDKDRSFTLRKLTEEEAQQPRGSRSRSRANSASSLSELGSPRYGRGRYRRNSSQKRAEPSAERRVEDEDDDDDDEDSVATMHAPNPAFAKGKRAGKDSGYYSGTVQGGPYSTYQQPGPSGGPAADATMTSLAESHGTWSEMSQSVADSKAAPPGSAAASNRRRRRLERRRASSSRPSQVTEYE</sequence>
<comment type="caution">
    <text evidence="1">The sequence shown here is derived from an EMBL/GenBank/DDBJ whole genome shotgun (WGS) entry which is preliminary data.</text>
</comment>
<dbReference type="EMBL" id="CM047946">
    <property type="protein sequence ID" value="KAI9897821.1"/>
    <property type="molecule type" value="Genomic_DNA"/>
</dbReference>
<proteinExistence type="predicted"/>
<protein>
    <submittedName>
        <fullName evidence="1">Uncharacterized protein</fullName>
    </submittedName>
</protein>
<evidence type="ECO:0000313" key="1">
    <source>
        <dbReference type="EMBL" id="KAI9897821.1"/>
    </source>
</evidence>